<organism evidence="2 3">
    <name type="scientific">Rangifer tarandus platyrhynchus</name>
    <name type="common">Svalbard reindeer</name>
    <dbReference type="NCBI Taxonomy" id="3082113"/>
    <lineage>
        <taxon>Eukaryota</taxon>
        <taxon>Metazoa</taxon>
        <taxon>Chordata</taxon>
        <taxon>Craniata</taxon>
        <taxon>Vertebrata</taxon>
        <taxon>Euteleostomi</taxon>
        <taxon>Mammalia</taxon>
        <taxon>Eutheria</taxon>
        <taxon>Laurasiatheria</taxon>
        <taxon>Artiodactyla</taxon>
        <taxon>Ruminantia</taxon>
        <taxon>Pecora</taxon>
        <taxon>Cervidae</taxon>
        <taxon>Odocoileinae</taxon>
        <taxon>Rangifer</taxon>
    </lineage>
</organism>
<dbReference type="SUPFAM" id="SSF54001">
    <property type="entry name" value="Cysteine proteinases"/>
    <property type="match status" value="1"/>
</dbReference>
<dbReference type="InterPro" id="IPR038765">
    <property type="entry name" value="Papain-like_cys_pep_sf"/>
</dbReference>
<dbReference type="EMBL" id="CATKSN020000796">
    <property type="protein sequence ID" value="CAI9150357.1"/>
    <property type="molecule type" value="Genomic_DNA"/>
</dbReference>
<evidence type="ECO:0008006" key="4">
    <source>
        <dbReference type="Google" id="ProtNLM"/>
    </source>
</evidence>
<keyword evidence="3" id="KW-1185">Reference proteome</keyword>
<reference evidence="2" key="1">
    <citation type="submission" date="2023-04" db="EMBL/GenBank/DDBJ databases">
        <authorList>
            <consortium name="ELIXIR-Norway"/>
        </authorList>
    </citation>
    <scope>NUCLEOTIDE SEQUENCE [LARGE SCALE GENOMIC DNA]</scope>
</reference>
<feature type="compositionally biased region" description="Low complexity" evidence="1">
    <location>
        <begin position="1"/>
        <end position="14"/>
    </location>
</feature>
<feature type="region of interest" description="Disordered" evidence="1">
    <location>
        <begin position="228"/>
        <end position="250"/>
    </location>
</feature>
<proteinExistence type="predicted"/>
<evidence type="ECO:0000313" key="2">
    <source>
        <dbReference type="EMBL" id="CAI9150357.1"/>
    </source>
</evidence>
<dbReference type="Gene3D" id="3.90.70.10">
    <property type="entry name" value="Cysteine proteinases"/>
    <property type="match status" value="1"/>
</dbReference>
<sequence length="420" mass="45799">MTPRLGTLRTTHPTRTPHRPPHGGLRRELHGGRAVVAKERETQDTGQERRPKSLCAELPRFCHMLARPALLNCWGQNRSDGGRCSPVLGGTAEWAASSPARLWTRPPPQMEQRCTQVLTSPIHCDVLLGQSLLTATCLSLFISSECADVAIRHDLPRVFTGNGAAHGQKCPGEHLPSDPRTELPLCREWVVCRMQRRVCATQTDGKKFTGVSAPGSCLGLLSGGSRSEAGDHRSGGSKLQHSSLARVPGGRNGDRSWVFNGNNGMSCRQKFLPGSLRIPNVDALTFPSVDVLLHWEVKTRGLLLRTGVVHVVSPPRPPQRARAGAWPPSRPELEGAVGGRGWASEQQVLGNTCYVNALLHCLSHTPPLARWNVSQQHATLYPARTSCTLCAGRAHVTRALLHPGEVIRPRKDLPAGFHRH</sequence>
<feature type="compositionally biased region" description="Basic and acidic residues" evidence="1">
    <location>
        <begin position="25"/>
        <end position="50"/>
    </location>
</feature>
<evidence type="ECO:0000313" key="3">
    <source>
        <dbReference type="Proteomes" id="UP001176941"/>
    </source>
</evidence>
<gene>
    <name evidence="2" type="ORF">MRATA1EN1_LOCUS31975</name>
</gene>
<name>A0ABN8XPY5_RANTA</name>
<accession>A0ABN8XPY5</accession>
<comment type="caution">
    <text evidence="2">The sequence shown here is derived from an EMBL/GenBank/DDBJ whole genome shotgun (WGS) entry which is preliminary data.</text>
</comment>
<protein>
    <recommendedName>
        <fullName evidence="4">Ubiquitinyl hydrolase 1</fullName>
    </recommendedName>
</protein>
<dbReference type="Proteomes" id="UP001176941">
    <property type="component" value="Unassembled WGS sequence"/>
</dbReference>
<feature type="region of interest" description="Disordered" evidence="1">
    <location>
        <begin position="1"/>
        <end position="50"/>
    </location>
</feature>
<evidence type="ECO:0000256" key="1">
    <source>
        <dbReference type="SAM" id="MobiDB-lite"/>
    </source>
</evidence>